<dbReference type="InterPro" id="IPR036866">
    <property type="entry name" value="RibonucZ/Hydroxyglut_hydro"/>
</dbReference>
<organism evidence="2 3">
    <name type="scientific">Methanospirillum lacunae</name>
    <dbReference type="NCBI Taxonomy" id="668570"/>
    <lineage>
        <taxon>Archaea</taxon>
        <taxon>Methanobacteriati</taxon>
        <taxon>Methanobacteriota</taxon>
        <taxon>Stenosarchaea group</taxon>
        <taxon>Methanomicrobia</taxon>
        <taxon>Methanomicrobiales</taxon>
        <taxon>Methanospirillaceae</taxon>
        <taxon>Methanospirillum</taxon>
    </lineage>
</organism>
<protein>
    <submittedName>
        <fullName evidence="2">MBL fold metallo-hydrolase</fullName>
    </submittedName>
</protein>
<dbReference type="EMBL" id="QGMY01000001">
    <property type="protein sequence ID" value="PWR74675.1"/>
    <property type="molecule type" value="Genomic_DNA"/>
</dbReference>
<dbReference type="InterPro" id="IPR001279">
    <property type="entry name" value="Metallo-B-lactamas"/>
</dbReference>
<dbReference type="PANTHER" id="PTHR47619:SF1">
    <property type="entry name" value="EXODEOXYRIBONUCLEASE WALJ"/>
    <property type="match status" value="1"/>
</dbReference>
<dbReference type="SUPFAM" id="SSF56281">
    <property type="entry name" value="Metallo-hydrolase/oxidoreductase"/>
    <property type="match status" value="1"/>
</dbReference>
<proteinExistence type="predicted"/>
<dbReference type="GeneID" id="97548901"/>
<dbReference type="SMART" id="SM00849">
    <property type="entry name" value="Lactamase_B"/>
    <property type="match status" value="1"/>
</dbReference>
<gene>
    <name evidence="2" type="ORF">DK846_00015</name>
</gene>
<accession>A0A2V2N802</accession>
<feature type="domain" description="Metallo-beta-lactamase" evidence="1">
    <location>
        <begin position="11"/>
        <end position="197"/>
    </location>
</feature>
<dbReference type="OrthoDB" id="53037at2157"/>
<evidence type="ECO:0000313" key="2">
    <source>
        <dbReference type="EMBL" id="PWR74675.1"/>
    </source>
</evidence>
<evidence type="ECO:0000313" key="3">
    <source>
        <dbReference type="Proteomes" id="UP000245657"/>
    </source>
</evidence>
<dbReference type="Proteomes" id="UP000245657">
    <property type="component" value="Unassembled WGS sequence"/>
</dbReference>
<keyword evidence="3" id="KW-1185">Reference proteome</keyword>
<reference evidence="2 3" key="1">
    <citation type="submission" date="2018-05" db="EMBL/GenBank/DDBJ databases">
        <title>Draft genome of Methanospirillum lacunae Ki8-1.</title>
        <authorList>
            <person name="Dueholm M.S."/>
            <person name="Nielsen P.H."/>
            <person name="Bakmann L.F."/>
            <person name="Otzen D.E."/>
        </authorList>
    </citation>
    <scope>NUCLEOTIDE SEQUENCE [LARGE SCALE GENOMIC DNA]</scope>
    <source>
        <strain evidence="2 3">Ki8-1</strain>
    </source>
</reference>
<evidence type="ECO:0000259" key="1">
    <source>
        <dbReference type="SMART" id="SM00849"/>
    </source>
</evidence>
<dbReference type="AlphaFoldDB" id="A0A2V2N802"/>
<dbReference type="Pfam" id="PF12706">
    <property type="entry name" value="Lactamase_B_2"/>
    <property type="match status" value="1"/>
</dbReference>
<dbReference type="InterPro" id="IPR052533">
    <property type="entry name" value="WalJ/YycJ-like"/>
</dbReference>
<dbReference type="RefSeq" id="WP_109966875.1">
    <property type="nucleotide sequence ID" value="NZ_CP176093.1"/>
</dbReference>
<dbReference type="PANTHER" id="PTHR47619">
    <property type="entry name" value="METALLO-HYDROLASE YYCJ-RELATED"/>
    <property type="match status" value="1"/>
</dbReference>
<name>A0A2V2N802_9EURY</name>
<dbReference type="Gene3D" id="3.60.15.10">
    <property type="entry name" value="Ribonuclease Z/Hydroxyacylglutathione hydrolase-like"/>
    <property type="match status" value="1"/>
</dbReference>
<sequence length="285" mass="30660">MKISVLASGSKGNCVYLEGDGSALLVDAGRSARELLGTKTKQGRLAESGGRSDLIDGILVTHEHGDHIKGLAAVGNNLQKTAYGTVGTMDAFIRQRTSPVRFPVQTIKCGTQYEIGNFIVEPFAISHDATEPCGYLISEGSTRLCYCTDTGIVTESMMSVISRADGVILESNHCPEMLRTGPYPEFLKRRIAGNRGHLSNPDAAAVLREIGDSIHLAILAHLSEENNEPALALSSAQEGLSLHAESVELFAASTVELEGKAPMRKKQGSSRESCCDECWQYQFSL</sequence>
<comment type="caution">
    <text evidence="2">The sequence shown here is derived from an EMBL/GenBank/DDBJ whole genome shotgun (WGS) entry which is preliminary data.</text>
</comment>
<dbReference type="GO" id="GO:0016787">
    <property type="term" value="F:hydrolase activity"/>
    <property type="evidence" value="ECO:0007669"/>
    <property type="project" value="UniProtKB-KW"/>
</dbReference>
<keyword evidence="2" id="KW-0378">Hydrolase</keyword>